<dbReference type="PANTHER" id="PTHR23113">
    <property type="entry name" value="GUANINE NUCLEOTIDE EXCHANGE FACTOR"/>
    <property type="match status" value="1"/>
</dbReference>
<feature type="region of interest" description="Disordered" evidence="3">
    <location>
        <begin position="1355"/>
        <end position="1402"/>
    </location>
</feature>
<feature type="compositionally biased region" description="Polar residues" evidence="3">
    <location>
        <begin position="1237"/>
        <end position="1248"/>
    </location>
</feature>
<dbReference type="PROSITE" id="PS50003">
    <property type="entry name" value="PH_DOMAIN"/>
    <property type="match status" value="1"/>
</dbReference>
<protein>
    <submittedName>
        <fullName evidence="6">Uncharacterized protein</fullName>
    </submittedName>
</protein>
<evidence type="ECO:0000313" key="7">
    <source>
        <dbReference type="Proteomes" id="UP001212152"/>
    </source>
</evidence>
<feature type="compositionally biased region" description="Low complexity" evidence="3">
    <location>
        <begin position="1"/>
        <end position="18"/>
    </location>
</feature>
<feature type="compositionally biased region" description="Polar residues" evidence="3">
    <location>
        <begin position="1355"/>
        <end position="1366"/>
    </location>
</feature>
<feature type="region of interest" description="Disordered" evidence="3">
    <location>
        <begin position="1023"/>
        <end position="1050"/>
    </location>
</feature>
<feature type="compositionally biased region" description="Low complexity" evidence="3">
    <location>
        <begin position="1367"/>
        <end position="1390"/>
    </location>
</feature>
<organism evidence="6 7">
    <name type="scientific">Geranomyces variabilis</name>
    <dbReference type="NCBI Taxonomy" id="109894"/>
    <lineage>
        <taxon>Eukaryota</taxon>
        <taxon>Fungi</taxon>
        <taxon>Fungi incertae sedis</taxon>
        <taxon>Chytridiomycota</taxon>
        <taxon>Chytridiomycota incertae sedis</taxon>
        <taxon>Chytridiomycetes</taxon>
        <taxon>Spizellomycetales</taxon>
        <taxon>Powellomycetaceae</taxon>
        <taxon>Geranomyces</taxon>
    </lineage>
</organism>
<feature type="compositionally biased region" description="Polar residues" evidence="3">
    <location>
        <begin position="1298"/>
        <end position="1315"/>
    </location>
</feature>
<gene>
    <name evidence="6" type="ORF">HDU87_000293</name>
</gene>
<evidence type="ECO:0000256" key="3">
    <source>
        <dbReference type="SAM" id="MobiDB-lite"/>
    </source>
</evidence>
<sequence length="1470" mass="150937">MGTHTPPTPTLLHLSNPLPANPPARKTSLPRQQGVTASPPPENSGHASPTTALGSPSLLAGSRGGGGPGSPGLARKSVPRGAGDLFTTPFRAPNSPSSLSSGSPGLGPASPSTTNGTAGRATRVWTGPSLPPFDPHVAPTHPQSYVVWSLNRQAMMAAAPSTGAPVPMSPREQVVDALGSYSVDESAFNSVDDVGSGNVGYIVTGKRLKTGGGGGGSKATSSSAAANAILTAAAGPSSSAPASGTLSPRWTPSSSSSAAATASASSRGGSILARGRAGAAGTVPGGSGSPASAIRLATARRASSPSVVGKLDFDAALDALDFTNSRHHHHLGAPSSSAIAPRRASADSSFGRCVDEMPAPTLARQQRAPFNQSSSVGNLKTGWEEGSPVTKRRGNDEGVRASLRNLANISTAKASRIPSSLASTGTLIKDKAIKHIKTPSGGKYEADALDILDIPQKDIARQLTLMDSEVFRGVTREELASIAWTGPEKLTRAPAIVATTQHFNQVALWVAEQIVLAEKIKRRFQLVCHFIGVAKYCLDLNNFNGLRSITAGLQSTPVHRLERTWAMVGRREKAMFDKMCDLMSPLSNSESYRRRLAEAKTPCVPYLGTWLGDLTFLNECIKKERDDPTRAHQAAERQAQIDGLLDDIARYQSHSVYPQLEPVPPIQELLSSFQLSADVHKIEDDQYQRSRIVEPKKATTVRGATGSVGGLAAFVDAGGTFSTYSSLGQGALTSGAGGGSGGIGGGGGAGGAGAGNKGGTIKTIRNRMRGNSSGVKCELPVNNGLLELHLGQSLDGSRDGIAEDVLVEDPVDDDGEDDQRTPFVVIDDGPPSSKRSGTSSSVHSKPSDPALPTTGPSAAGGDGPRGRLRKGNGSGGRPPPGPKKHVRGHRRSKSGSAVLPGTTPTTTLNASLKNSRLSVGSVSDFLESKGWADDEEDEDGGEDEENDFFDSDSLPSGSDARISLDPAGVGGAVGVRGAVSSRPGSRTHSAKDGIGPPQTPTSSLAASSTLALQVADIPAVTILPGANESDEDDLKGRRRPMSASPVDGSINELPSAAVNISCVTPLGGPAEGMMYPLHIAVAKAGGAGSTRASPASSFNSISNRTSATQRSAIPGYGGSDSAFLPPATPTTILNSESLPDLAQTGTSSTPSLTSGTTPPLLVSVLSKKEELLDSGNKVPGRKWATVLCILYASPPRIEVYKEQLLPAPLSRSSVTPSTSSSSSAIQAPKPKPYVPSRRSTLVSGTSAAGESDHAVSSADESLNVTTFTAGTASTMTSPTGSSPAFSSLPSPRVENAPSPHSSDGGSSIVSHPRSSPTTAVPVAAKAAGKKGIWHVMSGMGSSSPTVITSTVLPPGNTAANNESGLQVVTGTRSRSVSRPSSSSSRPVKPVGGVGPGGQEPTHLQTIPLLRVGTTTSAKTAVPAHYKKRKHVIRVFPGPGPRRTVLLRAGNDEQMWEWINALNQAAASGGE</sequence>
<feature type="compositionally biased region" description="Low complexity" evidence="3">
    <location>
        <begin position="1210"/>
        <end position="1223"/>
    </location>
</feature>
<evidence type="ECO:0000259" key="4">
    <source>
        <dbReference type="PROSITE" id="PS50003"/>
    </source>
</evidence>
<feature type="region of interest" description="Disordered" evidence="3">
    <location>
        <begin position="1209"/>
        <end position="1259"/>
    </location>
</feature>
<feature type="compositionally biased region" description="Polar residues" evidence="3">
    <location>
        <begin position="368"/>
        <end position="378"/>
    </location>
</feature>
<dbReference type="GO" id="GO:0007265">
    <property type="term" value="P:Ras protein signal transduction"/>
    <property type="evidence" value="ECO:0007669"/>
    <property type="project" value="TreeGrafter"/>
</dbReference>
<dbReference type="SMART" id="SM00233">
    <property type="entry name" value="PH"/>
    <property type="match status" value="1"/>
</dbReference>
<name>A0AAD5XW84_9FUNG</name>
<dbReference type="InterPro" id="IPR008937">
    <property type="entry name" value="Ras-like_GEF"/>
</dbReference>
<dbReference type="InterPro" id="IPR023578">
    <property type="entry name" value="Ras_GEF_dom_sf"/>
</dbReference>
<keyword evidence="1 2" id="KW-0344">Guanine-nucleotide releasing factor</keyword>
<reference evidence="6" key="1">
    <citation type="submission" date="2020-05" db="EMBL/GenBank/DDBJ databases">
        <title>Phylogenomic resolution of chytrid fungi.</title>
        <authorList>
            <person name="Stajich J.E."/>
            <person name="Amses K."/>
            <person name="Simmons R."/>
            <person name="Seto K."/>
            <person name="Myers J."/>
            <person name="Bonds A."/>
            <person name="Quandt C.A."/>
            <person name="Barry K."/>
            <person name="Liu P."/>
            <person name="Grigoriev I."/>
            <person name="Longcore J.E."/>
            <person name="James T.Y."/>
        </authorList>
    </citation>
    <scope>NUCLEOTIDE SEQUENCE</scope>
    <source>
        <strain evidence="6">JEL0379</strain>
    </source>
</reference>
<comment type="caution">
    <text evidence="6">The sequence shown here is derived from an EMBL/GenBank/DDBJ whole genome shotgun (WGS) entry which is preliminary data.</text>
</comment>
<dbReference type="Pfam" id="PF00617">
    <property type="entry name" value="RasGEF"/>
    <property type="match status" value="1"/>
</dbReference>
<dbReference type="InterPro" id="IPR001849">
    <property type="entry name" value="PH_domain"/>
</dbReference>
<feature type="compositionally biased region" description="Acidic residues" evidence="3">
    <location>
        <begin position="808"/>
        <end position="817"/>
    </location>
</feature>
<feature type="domain" description="PH" evidence="4">
    <location>
        <begin position="1405"/>
        <end position="1466"/>
    </location>
</feature>
<evidence type="ECO:0000256" key="1">
    <source>
        <dbReference type="ARBA" id="ARBA00022658"/>
    </source>
</evidence>
<feature type="domain" description="Ras-GEF" evidence="5">
    <location>
        <begin position="455"/>
        <end position="696"/>
    </location>
</feature>
<dbReference type="Gene3D" id="2.30.29.30">
    <property type="entry name" value="Pleckstrin-homology domain (PH domain)/Phosphotyrosine-binding domain (PTB)"/>
    <property type="match status" value="1"/>
</dbReference>
<feature type="region of interest" description="Disordered" evidence="3">
    <location>
        <begin position="1271"/>
        <end position="1323"/>
    </location>
</feature>
<dbReference type="PROSITE" id="PS50009">
    <property type="entry name" value="RASGEF_CAT"/>
    <property type="match status" value="1"/>
</dbReference>
<accession>A0AAD5XW84</accession>
<dbReference type="InterPro" id="IPR036964">
    <property type="entry name" value="RASGEF_cat_dom_sf"/>
</dbReference>
<feature type="compositionally biased region" description="Polar residues" evidence="3">
    <location>
        <begin position="1278"/>
        <end position="1289"/>
    </location>
</feature>
<feature type="region of interest" description="Disordered" evidence="3">
    <location>
        <begin position="1"/>
        <end position="136"/>
    </location>
</feature>
<feature type="region of interest" description="Disordered" evidence="3">
    <location>
        <begin position="808"/>
        <end position="912"/>
    </location>
</feature>
<dbReference type="PANTHER" id="PTHR23113:SF368">
    <property type="entry name" value="CELL DIVISION CONTROL PROTEIN 25"/>
    <property type="match status" value="1"/>
</dbReference>
<keyword evidence="7" id="KW-1185">Reference proteome</keyword>
<feature type="compositionally biased region" description="Basic residues" evidence="3">
    <location>
        <begin position="882"/>
        <end position="893"/>
    </location>
</feature>
<dbReference type="Proteomes" id="UP001212152">
    <property type="component" value="Unassembled WGS sequence"/>
</dbReference>
<dbReference type="GO" id="GO:0005886">
    <property type="term" value="C:plasma membrane"/>
    <property type="evidence" value="ECO:0007669"/>
    <property type="project" value="TreeGrafter"/>
</dbReference>
<evidence type="ECO:0000256" key="2">
    <source>
        <dbReference type="PROSITE-ProRule" id="PRU00168"/>
    </source>
</evidence>
<dbReference type="InterPro" id="IPR001895">
    <property type="entry name" value="RASGEF_cat_dom"/>
</dbReference>
<dbReference type="GO" id="GO:0005085">
    <property type="term" value="F:guanyl-nucleotide exchange factor activity"/>
    <property type="evidence" value="ECO:0007669"/>
    <property type="project" value="UniProtKB-KW"/>
</dbReference>
<dbReference type="SMART" id="SM00147">
    <property type="entry name" value="RasGEF"/>
    <property type="match status" value="1"/>
</dbReference>
<dbReference type="InterPro" id="IPR011993">
    <property type="entry name" value="PH-like_dom_sf"/>
</dbReference>
<feature type="region of interest" description="Disordered" evidence="3">
    <location>
        <begin position="365"/>
        <end position="395"/>
    </location>
</feature>
<feature type="compositionally biased region" description="Low complexity" evidence="3">
    <location>
        <begin position="92"/>
        <end position="112"/>
    </location>
</feature>
<dbReference type="SUPFAM" id="SSF50729">
    <property type="entry name" value="PH domain-like"/>
    <property type="match status" value="1"/>
</dbReference>
<feature type="compositionally biased region" description="Low complexity" evidence="3">
    <location>
        <begin position="52"/>
        <end position="61"/>
    </location>
</feature>
<evidence type="ECO:0000259" key="5">
    <source>
        <dbReference type="PROSITE" id="PS50009"/>
    </source>
</evidence>
<feature type="compositionally biased region" description="Polar residues" evidence="3">
    <location>
        <begin position="902"/>
        <end position="912"/>
    </location>
</feature>
<evidence type="ECO:0000313" key="6">
    <source>
        <dbReference type="EMBL" id="KAJ3185669.1"/>
    </source>
</evidence>
<proteinExistence type="predicted"/>
<feature type="region of interest" description="Disordered" evidence="3">
    <location>
        <begin position="928"/>
        <end position="1006"/>
    </location>
</feature>
<feature type="region of interest" description="Disordered" evidence="3">
    <location>
        <begin position="235"/>
        <end position="262"/>
    </location>
</feature>
<dbReference type="SUPFAM" id="SSF48366">
    <property type="entry name" value="Ras GEF"/>
    <property type="match status" value="1"/>
</dbReference>
<dbReference type="Gene3D" id="1.10.840.10">
    <property type="entry name" value="Ras guanine-nucleotide exchange factors catalytic domain"/>
    <property type="match status" value="1"/>
</dbReference>
<dbReference type="EMBL" id="JADGJQ010000001">
    <property type="protein sequence ID" value="KAJ3185669.1"/>
    <property type="molecule type" value="Genomic_DNA"/>
</dbReference>
<feature type="compositionally biased region" description="Low complexity" evidence="3">
    <location>
        <begin position="832"/>
        <end position="844"/>
    </location>
</feature>
<dbReference type="CDD" id="cd00155">
    <property type="entry name" value="RasGEF"/>
    <property type="match status" value="1"/>
</dbReference>
<feature type="compositionally biased region" description="Acidic residues" evidence="3">
    <location>
        <begin position="933"/>
        <end position="950"/>
    </location>
</feature>